<evidence type="ECO:0000313" key="4">
    <source>
        <dbReference type="RefSeq" id="XP_022108246.1"/>
    </source>
</evidence>
<dbReference type="RefSeq" id="XP_022108246.1">
    <property type="nucleotide sequence ID" value="XM_022252554.1"/>
</dbReference>
<dbReference type="Gene3D" id="2.10.25.10">
    <property type="entry name" value="Laminin"/>
    <property type="match status" value="1"/>
</dbReference>
<evidence type="ECO:0000256" key="1">
    <source>
        <dbReference type="SAM" id="MobiDB-lite"/>
    </source>
</evidence>
<gene>
    <name evidence="4" type="primary">LOC110988754</name>
</gene>
<protein>
    <submittedName>
        <fullName evidence="4">SCO-spondin-like</fullName>
    </submittedName>
</protein>
<dbReference type="GeneID" id="110988754"/>
<feature type="domain" description="VWFC" evidence="2">
    <location>
        <begin position="288"/>
        <end position="353"/>
    </location>
</feature>
<dbReference type="OrthoDB" id="6236007at2759"/>
<dbReference type="Pfam" id="PF00093">
    <property type="entry name" value="VWC"/>
    <property type="match status" value="1"/>
</dbReference>
<feature type="region of interest" description="Disordered" evidence="1">
    <location>
        <begin position="608"/>
        <end position="645"/>
    </location>
</feature>
<dbReference type="SMART" id="SM00214">
    <property type="entry name" value="VWC"/>
    <property type="match status" value="2"/>
</dbReference>
<sequence length="645" mass="71864">MLPIPVTDIDELRLEILSIGNDKFGSLRVGFLGCMKEVTTTTPTVTTTKEMCDGLMVWTECACELNCQAMASREDPIYECDNTTCLPGCSCPAGMVEQNMRCVLPEECPCYYNGTFYAYGDTVVINDCYIGICERTTQKIDDPLNIIPNCNIEACSNGTMLRDVPGECCSCVPECKNGTVFSLCACNRTCEYPELVCSDSCTPGCSCAEDMFWNGTDCVERCPCLFIDRMNEKVWRQDNCTMCKWTDVDNCLVDCHEFCEIKDACGENMDLINEDPDDMICCHCVPKERCKHDEDPVGVYRSVGEVWMPNMCEECECSQSGNVICRETVCQEPPCQIGYEPYSVEGECCARCRPIPELVTSVPSPETPPASNECPDICYVDEPLSCEQQLAFTNKSDSAPFSEESQCNPVFSDLFNNKPNCSCNEGFVKDVSGGPLEELLGYTFKSGMCIKFDICLEVATTEKQELTSVTTTEFPYCQNVCHVSCDKSQLEYELFYNSTICKSEFAKFFNATQHCKCKEGYVKDEEGEAVDQLGFQFNTSMCVEVESCKPDCAHSNHYLYEGESVIQDCEICECVKISGVIDESITPWNVEYTMVCTLLRDCTLKNKTQTTGPPAGSEVETTTKPTRSRPPGSSQIETTPQPMRS</sequence>
<feature type="compositionally biased region" description="Polar residues" evidence="1">
    <location>
        <begin position="619"/>
        <end position="645"/>
    </location>
</feature>
<dbReference type="PROSITE" id="PS50184">
    <property type="entry name" value="VWFC_2"/>
    <property type="match status" value="1"/>
</dbReference>
<dbReference type="KEGG" id="aplc:110988754"/>
<feature type="non-terminal residue" evidence="4">
    <location>
        <position position="645"/>
    </location>
</feature>
<name>A0A8B7ZXG9_ACAPL</name>
<dbReference type="OMA" id="ECACELN"/>
<keyword evidence="3" id="KW-1185">Reference proteome</keyword>
<proteinExistence type="predicted"/>
<dbReference type="InterPro" id="IPR001007">
    <property type="entry name" value="VWF_dom"/>
</dbReference>
<evidence type="ECO:0000313" key="3">
    <source>
        <dbReference type="Proteomes" id="UP000694845"/>
    </source>
</evidence>
<dbReference type="AlphaFoldDB" id="A0A8B7ZXG9"/>
<dbReference type="Proteomes" id="UP000694845">
    <property type="component" value="Unplaced"/>
</dbReference>
<evidence type="ECO:0000259" key="2">
    <source>
        <dbReference type="PROSITE" id="PS50184"/>
    </source>
</evidence>
<reference evidence="4" key="1">
    <citation type="submission" date="2025-08" db="UniProtKB">
        <authorList>
            <consortium name="RefSeq"/>
        </authorList>
    </citation>
    <scope>IDENTIFICATION</scope>
</reference>
<accession>A0A8B7ZXG9</accession>
<dbReference type="PROSITE" id="PS01208">
    <property type="entry name" value="VWFC_1"/>
    <property type="match status" value="1"/>
</dbReference>
<dbReference type="CDD" id="cd19941">
    <property type="entry name" value="TIL"/>
    <property type="match status" value="2"/>
</dbReference>
<organism evidence="3 4">
    <name type="scientific">Acanthaster planci</name>
    <name type="common">Crown-of-thorns starfish</name>
    <dbReference type="NCBI Taxonomy" id="133434"/>
    <lineage>
        <taxon>Eukaryota</taxon>
        <taxon>Metazoa</taxon>
        <taxon>Echinodermata</taxon>
        <taxon>Eleutherozoa</taxon>
        <taxon>Asterozoa</taxon>
        <taxon>Asteroidea</taxon>
        <taxon>Valvatacea</taxon>
        <taxon>Valvatida</taxon>
        <taxon>Acanthasteridae</taxon>
        <taxon>Acanthaster</taxon>
    </lineage>
</organism>